<evidence type="ECO:0000313" key="1">
    <source>
        <dbReference type="EMBL" id="EEG31844.1"/>
    </source>
</evidence>
<sequence>MKSGFLHFYTLVKIGRYQGELTYPRPKTNLLICDLHFGKRKRG</sequence>
<evidence type="ECO:0000313" key="2">
    <source>
        <dbReference type="Proteomes" id="UP000003340"/>
    </source>
</evidence>
<dbReference type="Proteomes" id="UP000003340">
    <property type="component" value="Unassembled WGS sequence"/>
</dbReference>
<accession>C0E9S9</accession>
<dbReference type="AlphaFoldDB" id="C0E9S9"/>
<dbReference type="STRING" id="537013.CLOSTMETH_00580"/>
<dbReference type="HOGENOM" id="CLU_3231816_0_0_9"/>
<proteinExistence type="predicted"/>
<keyword evidence="2" id="KW-1185">Reference proteome</keyword>
<name>C0E9S9_9FIRM</name>
<dbReference type="EMBL" id="ACEC01000021">
    <property type="protein sequence ID" value="EEG31844.1"/>
    <property type="molecule type" value="Genomic_DNA"/>
</dbReference>
<reference evidence="1 2" key="1">
    <citation type="submission" date="2009-01" db="EMBL/GenBank/DDBJ databases">
        <authorList>
            <person name="Fulton L."/>
            <person name="Clifton S."/>
            <person name="Fulton B."/>
            <person name="Xu J."/>
            <person name="Minx P."/>
            <person name="Pepin K.H."/>
            <person name="Johnson M."/>
            <person name="Bhonagiri V."/>
            <person name="Nash W.E."/>
            <person name="Mardis E.R."/>
            <person name="Wilson R.K."/>
        </authorList>
    </citation>
    <scope>NUCLEOTIDE SEQUENCE [LARGE SCALE GENOMIC DNA]</scope>
    <source>
        <strain evidence="1 2">DSM 5476</strain>
    </source>
</reference>
<gene>
    <name evidence="1" type="ORF">CLOSTMETH_00580</name>
</gene>
<comment type="caution">
    <text evidence="1">The sequence shown here is derived from an EMBL/GenBank/DDBJ whole genome shotgun (WGS) entry which is preliminary data.</text>
</comment>
<organism evidence="1 2">
    <name type="scientific">[Clostridium] methylpentosum DSM 5476</name>
    <dbReference type="NCBI Taxonomy" id="537013"/>
    <lineage>
        <taxon>Bacteria</taxon>
        <taxon>Bacillati</taxon>
        <taxon>Bacillota</taxon>
        <taxon>Clostridia</taxon>
        <taxon>Eubacteriales</taxon>
        <taxon>Oscillospiraceae</taxon>
        <taxon>Oscillospiraceae incertae sedis</taxon>
    </lineage>
</organism>
<reference evidence="1 2" key="2">
    <citation type="submission" date="2009-02" db="EMBL/GenBank/DDBJ databases">
        <title>Draft genome sequence of Clostridium methylpentosum (DSM 5476).</title>
        <authorList>
            <person name="Sudarsanam P."/>
            <person name="Ley R."/>
            <person name="Guruge J."/>
            <person name="Turnbaugh P.J."/>
            <person name="Mahowald M."/>
            <person name="Liep D."/>
            <person name="Gordon J."/>
        </authorList>
    </citation>
    <scope>NUCLEOTIDE SEQUENCE [LARGE SCALE GENOMIC DNA]</scope>
    <source>
        <strain evidence="1 2">DSM 5476</strain>
    </source>
</reference>
<protein>
    <submittedName>
        <fullName evidence="1">Uncharacterized protein</fullName>
    </submittedName>
</protein>